<dbReference type="PANTHER" id="PTHR34979">
    <property type="entry name" value="INNER MEMBRANE PROTEIN YGAZ"/>
    <property type="match status" value="1"/>
</dbReference>
<dbReference type="GO" id="GO:1903785">
    <property type="term" value="P:L-valine transmembrane transport"/>
    <property type="evidence" value="ECO:0007669"/>
    <property type="project" value="TreeGrafter"/>
</dbReference>
<dbReference type="Pfam" id="PF03591">
    <property type="entry name" value="AzlC"/>
    <property type="match status" value="1"/>
</dbReference>
<keyword evidence="5 8" id="KW-0812">Transmembrane</keyword>
<name>A0A2R8BTP9_9RHOB</name>
<dbReference type="EMBL" id="ONZF01000002">
    <property type="protein sequence ID" value="SPJ23531.1"/>
    <property type="molecule type" value="Genomic_DNA"/>
</dbReference>
<feature type="transmembrane region" description="Helical" evidence="8">
    <location>
        <begin position="71"/>
        <end position="93"/>
    </location>
</feature>
<feature type="transmembrane region" description="Helical" evidence="8">
    <location>
        <begin position="135"/>
        <end position="151"/>
    </location>
</feature>
<proteinExistence type="inferred from homology"/>
<dbReference type="AlphaFoldDB" id="A0A2R8BTP9"/>
<dbReference type="PANTHER" id="PTHR34979:SF1">
    <property type="entry name" value="INNER MEMBRANE PROTEIN YGAZ"/>
    <property type="match status" value="1"/>
</dbReference>
<accession>A0A2R8BTP9</accession>
<evidence type="ECO:0000313" key="9">
    <source>
        <dbReference type="EMBL" id="SPJ23531.1"/>
    </source>
</evidence>
<keyword evidence="7 8" id="KW-0472">Membrane</keyword>
<evidence type="ECO:0000256" key="4">
    <source>
        <dbReference type="ARBA" id="ARBA00022475"/>
    </source>
</evidence>
<keyword evidence="3" id="KW-0813">Transport</keyword>
<dbReference type="GO" id="GO:0005886">
    <property type="term" value="C:plasma membrane"/>
    <property type="evidence" value="ECO:0007669"/>
    <property type="project" value="UniProtKB-SubCell"/>
</dbReference>
<sequence>MAVSTTKSAYGQGIAQGLPFVLVIVPFGLLFGVVGTEAGLNLAEVMGFSVLVIAGAAQFTAVQLMTDNAPIVLILAASLTVNLRMAMYSASLVPHLGRATLWQRALVAYMNVDQLFAASSARYEQTPDEPLRDKLAFFFGVATPILPLWYGSTFGGATLGATVPPAFALDFALPITFLAMVGPLLRTLPHVAAAIVSASLALAFAWMPAGVGLLIAAAAACVTGAAVETWMEARG</sequence>
<dbReference type="Proteomes" id="UP000244912">
    <property type="component" value="Unassembled WGS sequence"/>
</dbReference>
<evidence type="ECO:0000256" key="8">
    <source>
        <dbReference type="SAM" id="Phobius"/>
    </source>
</evidence>
<comment type="similarity">
    <text evidence="2">Belongs to the AzlC family.</text>
</comment>
<evidence type="ECO:0000256" key="7">
    <source>
        <dbReference type="ARBA" id="ARBA00023136"/>
    </source>
</evidence>
<feature type="transmembrane region" description="Helical" evidence="8">
    <location>
        <begin position="163"/>
        <end position="181"/>
    </location>
</feature>
<dbReference type="OrthoDB" id="3579489at2"/>
<evidence type="ECO:0000256" key="6">
    <source>
        <dbReference type="ARBA" id="ARBA00022989"/>
    </source>
</evidence>
<evidence type="ECO:0000256" key="3">
    <source>
        <dbReference type="ARBA" id="ARBA00022448"/>
    </source>
</evidence>
<dbReference type="RefSeq" id="WP_108893355.1">
    <property type="nucleotide sequence ID" value="NZ_ONZF01000002.1"/>
</dbReference>
<protein>
    <submittedName>
        <fullName evidence="9">Inner membrane protein YgaZ</fullName>
    </submittedName>
</protein>
<feature type="transmembrane region" description="Helical" evidence="8">
    <location>
        <begin position="213"/>
        <end position="231"/>
    </location>
</feature>
<feature type="transmembrane region" description="Helical" evidence="8">
    <location>
        <begin position="14"/>
        <end position="33"/>
    </location>
</feature>
<keyword evidence="6 8" id="KW-1133">Transmembrane helix</keyword>
<organism evidence="9 10">
    <name type="scientific">Palleronia abyssalis</name>
    <dbReference type="NCBI Taxonomy" id="1501240"/>
    <lineage>
        <taxon>Bacteria</taxon>
        <taxon>Pseudomonadati</taxon>
        <taxon>Pseudomonadota</taxon>
        <taxon>Alphaproteobacteria</taxon>
        <taxon>Rhodobacterales</taxon>
        <taxon>Roseobacteraceae</taxon>
        <taxon>Palleronia</taxon>
    </lineage>
</organism>
<gene>
    <name evidence="9" type="primary">ygaZ</name>
    <name evidence="9" type="ORF">PAA8504_01343</name>
</gene>
<evidence type="ECO:0000256" key="5">
    <source>
        <dbReference type="ARBA" id="ARBA00022692"/>
    </source>
</evidence>
<evidence type="ECO:0000256" key="2">
    <source>
        <dbReference type="ARBA" id="ARBA00010735"/>
    </source>
</evidence>
<dbReference type="InterPro" id="IPR011606">
    <property type="entry name" value="Brnchd-chn_aa_trnsp_permease"/>
</dbReference>
<evidence type="ECO:0000313" key="10">
    <source>
        <dbReference type="Proteomes" id="UP000244912"/>
    </source>
</evidence>
<keyword evidence="10" id="KW-1185">Reference proteome</keyword>
<feature type="transmembrane region" description="Helical" evidence="8">
    <location>
        <begin position="45"/>
        <end position="65"/>
    </location>
</feature>
<evidence type="ECO:0000256" key="1">
    <source>
        <dbReference type="ARBA" id="ARBA00004651"/>
    </source>
</evidence>
<reference evidence="9 10" key="1">
    <citation type="submission" date="2018-03" db="EMBL/GenBank/DDBJ databases">
        <authorList>
            <person name="Keele B.F."/>
        </authorList>
    </citation>
    <scope>NUCLEOTIDE SEQUENCE [LARGE SCALE GENOMIC DNA]</scope>
    <source>
        <strain evidence="9 10">CECT 8504</strain>
    </source>
</reference>
<comment type="subcellular location">
    <subcellularLocation>
        <location evidence="1">Cell membrane</location>
        <topology evidence="1">Multi-pass membrane protein</topology>
    </subcellularLocation>
</comment>
<keyword evidence="4" id="KW-1003">Cell membrane</keyword>